<dbReference type="PANTHER" id="PTHR33931">
    <property type="entry name" value="HOLIN-LIKE PROTEIN CIDA-RELATED"/>
    <property type="match status" value="1"/>
</dbReference>
<sequence length="134" mass="14801">MKKDGKKETPILIQMGIFMAILFVAQLLSQLFPPSFAVPTPLIGMIILYILLATHIIKLEQVEKLGDSLIGLIAFLFVPSGIQLAGSLDLIKREGLQDVIVTIISTIILLVVITYVGSFFIKLHQKINNRKGDD</sequence>
<dbReference type="InterPro" id="IPR005538">
    <property type="entry name" value="LrgA/CidA"/>
</dbReference>
<evidence type="ECO:0000313" key="9">
    <source>
        <dbReference type="EMBL" id="WEA57541.1"/>
    </source>
</evidence>
<keyword evidence="5 6" id="KW-0472">Membrane</keyword>
<dbReference type="GeneID" id="33061463"/>
<evidence type="ECO:0000256" key="4">
    <source>
        <dbReference type="ARBA" id="ARBA00022989"/>
    </source>
</evidence>
<evidence type="ECO:0000313" key="11">
    <source>
        <dbReference type="Proteomes" id="UP000743107"/>
    </source>
</evidence>
<name>A0A0R2HC21_PEDPE</name>
<reference evidence="10" key="3">
    <citation type="submission" date="2020-03" db="EMBL/GenBank/DDBJ databases">
        <title>SpeciesPrimer: A bioinformatics pipeline dedicated to the design of qPCR primers for the quantification of bacterial species.</title>
        <authorList>
            <person name="Dreier M."/>
            <person name="Berthoud H."/>
            <person name="Shani N."/>
            <person name="Wechsler D."/>
            <person name="Junier P."/>
        </authorList>
    </citation>
    <scope>NUCLEOTIDE SEQUENCE [LARGE SCALE GENOMIC DNA]</scope>
    <source>
        <strain evidence="10">FAM13073</strain>
    </source>
</reference>
<proteinExistence type="predicted"/>
<comment type="subcellular location">
    <subcellularLocation>
        <location evidence="1">Cell membrane</location>
        <topology evidence="1">Multi-pass membrane protein</topology>
    </subcellularLocation>
</comment>
<keyword evidence="7" id="KW-0378">Hydrolase</keyword>
<evidence type="ECO:0000256" key="3">
    <source>
        <dbReference type="ARBA" id="ARBA00022692"/>
    </source>
</evidence>
<reference evidence="7" key="1">
    <citation type="submission" date="2019-10" db="EMBL/GenBank/DDBJ databases">
        <authorList>
            <person name="Irmler S."/>
            <person name="Berthoud H."/>
            <person name="Roetschi A."/>
            <person name="Arias E."/>
            <person name="Shani N."/>
            <person name="Wuethrich D."/>
            <person name="Bruggmann R."/>
        </authorList>
    </citation>
    <scope>NUCLEOTIDE SEQUENCE</scope>
    <source>
        <strain evidence="7">FAM13073</strain>
    </source>
</reference>
<protein>
    <submittedName>
        <fullName evidence="8">CidA/LrgA family protein</fullName>
    </submittedName>
    <submittedName>
        <fullName evidence="7">Murein hydrolase regulator LrgA</fullName>
    </submittedName>
</protein>
<organism evidence="8 11">
    <name type="scientific">Pediococcus pentosaceus</name>
    <dbReference type="NCBI Taxonomy" id="1255"/>
    <lineage>
        <taxon>Bacteria</taxon>
        <taxon>Bacillati</taxon>
        <taxon>Bacillota</taxon>
        <taxon>Bacilli</taxon>
        <taxon>Lactobacillales</taxon>
        <taxon>Lactobacillaceae</taxon>
        <taxon>Pediococcus</taxon>
    </lineage>
</organism>
<dbReference type="PANTHER" id="PTHR33931:SF4">
    <property type="entry name" value="ANTIHOLIN-LIKE PROTEIN LRGA"/>
    <property type="match status" value="1"/>
</dbReference>
<dbReference type="EMBL" id="WENB01000001">
    <property type="protein sequence ID" value="KAF0414816.1"/>
    <property type="molecule type" value="Genomic_DNA"/>
</dbReference>
<evidence type="ECO:0000256" key="2">
    <source>
        <dbReference type="ARBA" id="ARBA00022475"/>
    </source>
</evidence>
<feature type="transmembrane region" description="Helical" evidence="6">
    <location>
        <begin position="12"/>
        <end position="32"/>
    </location>
</feature>
<dbReference type="Proteomes" id="UP000472573">
    <property type="component" value="Unassembled WGS sequence"/>
</dbReference>
<evidence type="ECO:0000256" key="5">
    <source>
        <dbReference type="ARBA" id="ARBA00023136"/>
    </source>
</evidence>
<dbReference type="RefSeq" id="WP_002833797.1">
    <property type="nucleotide sequence ID" value="NZ_BEWQ01000008.1"/>
</dbReference>
<reference evidence="8" key="4">
    <citation type="submission" date="2020-11" db="EMBL/GenBank/DDBJ databases">
        <title>Antibiotic susceptibility profiles of Pediococcus pentosaceus from various origins and their implications for the safety assessment of strains with food-technology applications.</title>
        <authorList>
            <person name="Shani N."/>
            <person name="Oberhaensli S."/>
            <person name="Arias E."/>
        </authorList>
    </citation>
    <scope>NUCLEOTIDE SEQUENCE</scope>
    <source>
        <strain evidence="8">FAM 19164</strain>
    </source>
</reference>
<dbReference type="EMBL" id="JADOFV010000001">
    <property type="protein sequence ID" value="MBF7126733.1"/>
    <property type="molecule type" value="Genomic_DNA"/>
</dbReference>
<feature type="transmembrane region" description="Helical" evidence="6">
    <location>
        <begin position="38"/>
        <end position="57"/>
    </location>
</feature>
<evidence type="ECO:0000313" key="7">
    <source>
        <dbReference type="EMBL" id="KAF0414816.1"/>
    </source>
</evidence>
<feature type="transmembrane region" description="Helical" evidence="6">
    <location>
        <begin position="100"/>
        <end position="121"/>
    </location>
</feature>
<accession>A0A0R2HC21</accession>
<keyword evidence="10" id="KW-1185">Reference proteome</keyword>
<evidence type="ECO:0000313" key="8">
    <source>
        <dbReference type="EMBL" id="MBF7126733.1"/>
    </source>
</evidence>
<dbReference type="AlphaFoldDB" id="A0A0R2HC21"/>
<feature type="transmembrane region" description="Helical" evidence="6">
    <location>
        <begin position="69"/>
        <end position="88"/>
    </location>
</feature>
<reference evidence="9 12" key="5">
    <citation type="submission" date="2023-02" db="EMBL/GenBank/DDBJ databases">
        <title>Comparative genomics and fermentation flavor characterization of five lactic acid bacteria reveal flavor biosynthesis metabolic pathways in fermented muskmelon puree.</title>
        <authorList>
            <person name="Yuan L."/>
            <person name="Li M."/>
            <person name="Xu X."/>
            <person name="Lao F."/>
            <person name="Wu J."/>
        </authorList>
    </citation>
    <scope>NUCLEOTIDE SEQUENCE [LARGE SCALE GENOMIC DNA]</scope>
    <source>
        <strain evidence="9 12">Ca-4</strain>
    </source>
</reference>
<keyword evidence="3 6" id="KW-0812">Transmembrane</keyword>
<dbReference type="GO" id="GO:0016787">
    <property type="term" value="F:hydrolase activity"/>
    <property type="evidence" value="ECO:0007669"/>
    <property type="project" value="UniProtKB-KW"/>
</dbReference>
<gene>
    <name evidence="7" type="ORF">GBO79_00395</name>
    <name evidence="8" type="ORF">ITQ97_02625</name>
    <name evidence="9" type="ORF">PWB86_01240</name>
</gene>
<evidence type="ECO:0000313" key="10">
    <source>
        <dbReference type="Proteomes" id="UP000472573"/>
    </source>
</evidence>
<dbReference type="Proteomes" id="UP000743107">
    <property type="component" value="Unassembled WGS sequence"/>
</dbReference>
<dbReference type="OMA" id="TGWMTQL"/>
<keyword evidence="2" id="KW-1003">Cell membrane</keyword>
<reference evidence="7" key="2">
    <citation type="submission" date="2019-12" db="EMBL/GenBank/DDBJ databases">
        <title>SpeciesPrimer: A bioinformatics pipeline dedicated to the design of qPCR primers for the quantification of bacterial species.</title>
        <authorList>
            <person name="Dreier M."/>
            <person name="Berthoud H."/>
            <person name="Shani N."/>
            <person name="Wechsler D."/>
            <person name="Junier P."/>
        </authorList>
    </citation>
    <scope>NUCLEOTIDE SEQUENCE</scope>
    <source>
        <strain evidence="7">FAM13073</strain>
    </source>
</reference>
<evidence type="ECO:0000256" key="1">
    <source>
        <dbReference type="ARBA" id="ARBA00004651"/>
    </source>
</evidence>
<dbReference type="Proteomes" id="UP001214131">
    <property type="component" value="Chromosome"/>
</dbReference>
<dbReference type="Pfam" id="PF03788">
    <property type="entry name" value="LrgA"/>
    <property type="match status" value="1"/>
</dbReference>
<evidence type="ECO:0000256" key="6">
    <source>
        <dbReference type="SAM" id="Phobius"/>
    </source>
</evidence>
<dbReference type="GO" id="GO:0005886">
    <property type="term" value="C:plasma membrane"/>
    <property type="evidence" value="ECO:0007669"/>
    <property type="project" value="UniProtKB-SubCell"/>
</dbReference>
<keyword evidence="4 6" id="KW-1133">Transmembrane helix</keyword>
<evidence type="ECO:0000313" key="12">
    <source>
        <dbReference type="Proteomes" id="UP001214131"/>
    </source>
</evidence>
<dbReference type="EMBL" id="CP118739">
    <property type="protein sequence ID" value="WEA57541.1"/>
    <property type="molecule type" value="Genomic_DNA"/>
</dbReference>